<dbReference type="AlphaFoldDB" id="A0AAV8XFM4"/>
<organism evidence="2 3">
    <name type="scientific">Rhamnusium bicolor</name>
    <dbReference type="NCBI Taxonomy" id="1586634"/>
    <lineage>
        <taxon>Eukaryota</taxon>
        <taxon>Metazoa</taxon>
        <taxon>Ecdysozoa</taxon>
        <taxon>Arthropoda</taxon>
        <taxon>Hexapoda</taxon>
        <taxon>Insecta</taxon>
        <taxon>Pterygota</taxon>
        <taxon>Neoptera</taxon>
        <taxon>Endopterygota</taxon>
        <taxon>Coleoptera</taxon>
        <taxon>Polyphaga</taxon>
        <taxon>Cucujiformia</taxon>
        <taxon>Chrysomeloidea</taxon>
        <taxon>Cerambycidae</taxon>
        <taxon>Lepturinae</taxon>
        <taxon>Rhagiini</taxon>
        <taxon>Rhamnusium</taxon>
    </lineage>
</organism>
<feature type="domain" description="Globin" evidence="1">
    <location>
        <begin position="123"/>
        <end position="322"/>
    </location>
</feature>
<name>A0AAV8XFM4_9CUCU</name>
<evidence type="ECO:0000259" key="1">
    <source>
        <dbReference type="PROSITE" id="PS52042"/>
    </source>
</evidence>
<dbReference type="Pfam" id="PF22068">
    <property type="entry name" value="Androglobin_II"/>
    <property type="match status" value="1"/>
</dbReference>
<sequence length="459" mass="53716">MNLLQTGYTPILKEEEEKTQDINDDITECDFCVASLVKRIKRNITKSAKIDYIPLPKAEAKPIIHERPKSHLVLEKFNWQTDNLGEMLSSISTYGMKTTALDLTPGRHLLRLWIKSETSYVVQILSDTPIVIGCLEGLLFQMSQESQLLLHMSIEIASNYGKLVQAFGMPEFSIQLRSYYNSYKPNNYLTKAESSVVHETFYNLLYSTVEQCLTKSELRALSILFFKWQFPMRIDYIDELEFCNCYEDEEDVDFVKAMQWYTVRVQAFFRGIYERSLMKRHSPSHKEHLAIFEKLKSIYSAVFSAQKRFVTCPQLLRIFLNHPNLSQIRSKYAINDDIENVLTLQEILQTVKLPENDWALICRQPFFINYPDPVLVKINLFCDVSEYFVRVFDNDTKKEIRRYTNNVTVNRYDPNLNGYIVLCYGFSPEPKLISYKLSFAVKKRSSHKQTSYPSMHYTS</sequence>
<dbReference type="PROSITE" id="PS52042">
    <property type="entry name" value="GLOBIN_CP_ADGB"/>
    <property type="match status" value="1"/>
</dbReference>
<gene>
    <name evidence="2" type="ORF">NQ314_011934</name>
</gene>
<reference evidence="2" key="1">
    <citation type="journal article" date="2023" name="Insect Mol. Biol.">
        <title>Genome sequencing provides insights into the evolution of gene families encoding plant cell wall-degrading enzymes in longhorned beetles.</title>
        <authorList>
            <person name="Shin N.R."/>
            <person name="Okamura Y."/>
            <person name="Kirsch R."/>
            <person name="Pauchet Y."/>
        </authorList>
    </citation>
    <scope>NUCLEOTIDE SEQUENCE</scope>
    <source>
        <strain evidence="2">RBIC_L_NR</strain>
    </source>
</reference>
<comment type="caution">
    <text evidence="2">The sequence shown here is derived from an EMBL/GenBank/DDBJ whole genome shotgun (WGS) entry which is preliminary data.</text>
</comment>
<dbReference type="EMBL" id="JANEYF010003322">
    <property type="protein sequence ID" value="KAJ8937328.1"/>
    <property type="molecule type" value="Genomic_DNA"/>
</dbReference>
<keyword evidence="3" id="KW-1185">Reference proteome</keyword>
<dbReference type="InterPro" id="IPR054093">
    <property type="entry name" value="Androglobin_II"/>
</dbReference>
<dbReference type="PROSITE" id="PS50096">
    <property type="entry name" value="IQ"/>
    <property type="match status" value="1"/>
</dbReference>
<dbReference type="Proteomes" id="UP001162156">
    <property type="component" value="Unassembled WGS sequence"/>
</dbReference>
<protein>
    <recommendedName>
        <fullName evidence="1">Globin domain-containing protein</fullName>
    </recommendedName>
</protein>
<dbReference type="Pfam" id="PF22069">
    <property type="entry name" value="Androglobin_IV"/>
    <property type="match status" value="1"/>
</dbReference>
<dbReference type="PANTHER" id="PTHR46298">
    <property type="entry name" value="ANDROGLOBIN"/>
    <property type="match status" value="1"/>
</dbReference>
<accession>A0AAV8XFM4</accession>
<proteinExistence type="predicted"/>
<evidence type="ECO:0000313" key="2">
    <source>
        <dbReference type="EMBL" id="KAJ8937328.1"/>
    </source>
</evidence>
<evidence type="ECO:0000313" key="3">
    <source>
        <dbReference type="Proteomes" id="UP001162156"/>
    </source>
</evidence>
<dbReference type="InterPro" id="IPR057249">
    <property type="entry name" value="Globin_CP_ADGB"/>
</dbReference>
<dbReference type="PANTHER" id="PTHR46298:SF1">
    <property type="entry name" value="ANDROGLOBIN"/>
    <property type="match status" value="1"/>
</dbReference>
<dbReference type="InterPro" id="IPR053033">
    <property type="entry name" value="Androglobin-like"/>
</dbReference>
<dbReference type="InterPro" id="IPR054094">
    <property type="entry name" value="Androglobin_IV"/>
</dbReference>